<evidence type="ECO:0000259" key="1">
    <source>
        <dbReference type="Pfam" id="PF01593"/>
    </source>
</evidence>
<evidence type="ECO:0000313" key="2">
    <source>
        <dbReference type="EMBL" id="CAL1676763.1"/>
    </source>
</evidence>
<keyword evidence="3" id="KW-1185">Reference proteome</keyword>
<dbReference type="AlphaFoldDB" id="A0AAV2NA55"/>
<accession>A0AAV2NA55</accession>
<gene>
    <name evidence="2" type="ORF">LPLAT_LOCUS2883</name>
</gene>
<dbReference type="EMBL" id="OZ034835">
    <property type="protein sequence ID" value="CAL1676763.1"/>
    <property type="molecule type" value="Genomic_DNA"/>
</dbReference>
<dbReference type="PANTHER" id="PTHR10742:SF398">
    <property type="entry name" value="AMINE OXIDASE DOMAIN-CONTAINING PROTEIN-RELATED"/>
    <property type="match status" value="1"/>
</dbReference>
<dbReference type="Gene3D" id="3.50.50.60">
    <property type="entry name" value="FAD/NAD(P)-binding domain"/>
    <property type="match status" value="1"/>
</dbReference>
<dbReference type="GO" id="GO:0046592">
    <property type="term" value="F:polyamine oxidase activity"/>
    <property type="evidence" value="ECO:0007669"/>
    <property type="project" value="TreeGrafter"/>
</dbReference>
<proteinExistence type="predicted"/>
<dbReference type="SUPFAM" id="SSF51905">
    <property type="entry name" value="FAD/NAD(P)-binding domain"/>
    <property type="match status" value="1"/>
</dbReference>
<dbReference type="Proteomes" id="UP001497644">
    <property type="component" value="Chromosome 12"/>
</dbReference>
<evidence type="ECO:0000313" key="3">
    <source>
        <dbReference type="Proteomes" id="UP001497644"/>
    </source>
</evidence>
<dbReference type="SUPFAM" id="SSF54373">
    <property type="entry name" value="FAD-linked reductases, C-terminal domain"/>
    <property type="match status" value="1"/>
</dbReference>
<dbReference type="InterPro" id="IPR036188">
    <property type="entry name" value="FAD/NAD-bd_sf"/>
</dbReference>
<feature type="domain" description="Amine oxidase" evidence="1">
    <location>
        <begin position="15"/>
        <end position="471"/>
    </location>
</feature>
<dbReference type="Pfam" id="PF01593">
    <property type="entry name" value="Amino_oxidase"/>
    <property type="match status" value="1"/>
</dbReference>
<reference evidence="2" key="1">
    <citation type="submission" date="2024-04" db="EMBL/GenBank/DDBJ databases">
        <authorList>
            <consortium name="Molecular Ecology Group"/>
        </authorList>
    </citation>
    <scope>NUCLEOTIDE SEQUENCE</scope>
</reference>
<organism evidence="2 3">
    <name type="scientific">Lasius platythorax</name>
    <dbReference type="NCBI Taxonomy" id="488582"/>
    <lineage>
        <taxon>Eukaryota</taxon>
        <taxon>Metazoa</taxon>
        <taxon>Ecdysozoa</taxon>
        <taxon>Arthropoda</taxon>
        <taxon>Hexapoda</taxon>
        <taxon>Insecta</taxon>
        <taxon>Pterygota</taxon>
        <taxon>Neoptera</taxon>
        <taxon>Endopterygota</taxon>
        <taxon>Hymenoptera</taxon>
        <taxon>Apocrita</taxon>
        <taxon>Aculeata</taxon>
        <taxon>Formicoidea</taxon>
        <taxon>Formicidae</taxon>
        <taxon>Formicinae</taxon>
        <taxon>Lasius</taxon>
        <taxon>Lasius</taxon>
    </lineage>
</organism>
<protein>
    <recommendedName>
        <fullName evidence="1">Amine oxidase domain-containing protein</fullName>
    </recommendedName>
</protein>
<dbReference type="Gene3D" id="3.90.660.10">
    <property type="match status" value="1"/>
</dbReference>
<sequence length="481" mass="55180">MSKRTKTIIIGAGAAGIAAASKLLQKGMNDFVILEANDRIGGRVHTLNFGENVVDLGAQWVHGESGNVVFELASKHNLLGSLPNLLDPTKYNFVTSKGEIIPKDESNEALTIYFNITKNAQEELKEETGTFGNYFIKEYYKIFNEKSFASRARAAEYLSWMEKMENSIECSDSWFDISAKRLTEYWECEGDPLLNWKERGYKTLFDLLLKKIPNAEERLPVTERIEFEKVVTTINYSSGEDVMVTTRDGCEYFASHVIFTGSLGVLKEKHSTMFVPPLPQKKQRVIKGLNIGTANKVFLEFPHRWWPEDTASFDIIWPEEDKKEFLKTYGQSNEWLCDVFSLFTVVYQPNLLCAWIVGKNARYMETLSDVDVFDGLYLLLKRSLGKHYDVVKPTKILRSKWHTDEHFRGSYTFQSTISEQMDVRPRDLAEPIMMDGNKPVILFAGEATHDHYYSTVHGAVETGFREADRLIDFERRLNSHL</sequence>
<dbReference type="InterPro" id="IPR002937">
    <property type="entry name" value="Amino_oxidase"/>
</dbReference>
<name>A0AAV2NA55_9HYME</name>
<dbReference type="PANTHER" id="PTHR10742">
    <property type="entry name" value="FLAVIN MONOAMINE OXIDASE"/>
    <property type="match status" value="1"/>
</dbReference>
<dbReference type="InterPro" id="IPR050281">
    <property type="entry name" value="Flavin_monoamine_oxidase"/>
</dbReference>